<evidence type="ECO:0000256" key="3">
    <source>
        <dbReference type="ARBA" id="ARBA00011738"/>
    </source>
</evidence>
<dbReference type="Proteomes" id="UP001156398">
    <property type="component" value="Unassembled WGS sequence"/>
</dbReference>
<dbReference type="AlphaFoldDB" id="A0AA90K0X0"/>
<reference evidence="12 13" key="1">
    <citation type="submission" date="2023-05" db="EMBL/GenBank/DDBJ databases">
        <title>Streptantibioticus silvisoli sp. nov., acidotolerant actinomycetes 1 from pine litter.</title>
        <authorList>
            <person name="Swiecimska M."/>
            <person name="Golinska P."/>
            <person name="Sangal V."/>
            <person name="Wachnowicz B."/>
            <person name="Goodfellow M."/>
        </authorList>
    </citation>
    <scope>NUCLEOTIDE SEQUENCE</scope>
    <source>
        <strain evidence="12">SL13</strain>
        <strain evidence="11 13">SL54</strain>
    </source>
</reference>
<dbReference type="InterPro" id="IPR000691">
    <property type="entry name" value="Prot_inh_I16_SSI"/>
</dbReference>
<dbReference type="PRINTS" id="PR00294">
    <property type="entry name" value="SSBTLNINHBTR"/>
</dbReference>
<evidence type="ECO:0000313" key="13">
    <source>
        <dbReference type="Proteomes" id="UP001156398"/>
    </source>
</evidence>
<organism evidence="12">
    <name type="scientific">Streptantibioticus silvisoli</name>
    <dbReference type="NCBI Taxonomy" id="2705255"/>
    <lineage>
        <taxon>Bacteria</taxon>
        <taxon>Bacillati</taxon>
        <taxon>Actinomycetota</taxon>
        <taxon>Actinomycetes</taxon>
        <taxon>Kitasatosporales</taxon>
        <taxon>Streptomycetaceae</taxon>
        <taxon>Streptantibioticus</taxon>
    </lineage>
</organism>
<feature type="domain" description="Subtilisin inhibitor" evidence="10">
    <location>
        <begin position="31"/>
        <end position="119"/>
    </location>
</feature>
<dbReference type="SUPFAM" id="SSF55399">
    <property type="entry name" value="Subtilisin inhibitor"/>
    <property type="match status" value="1"/>
</dbReference>
<evidence type="ECO:0000313" key="12">
    <source>
        <dbReference type="EMBL" id="MDI5973391.1"/>
    </source>
</evidence>
<dbReference type="Pfam" id="PF00720">
    <property type="entry name" value="SSI"/>
    <property type="match status" value="1"/>
</dbReference>
<gene>
    <name evidence="11" type="ORF">POF43_003705</name>
    <name evidence="12" type="ORF">POF50_029285</name>
</gene>
<keyword evidence="5 8" id="KW-0646">Protease inhibitor</keyword>
<dbReference type="PROSITE" id="PS00999">
    <property type="entry name" value="SSI"/>
    <property type="match status" value="1"/>
</dbReference>
<evidence type="ECO:0000256" key="1">
    <source>
        <dbReference type="ARBA" id="ARBA00004613"/>
    </source>
</evidence>
<evidence type="ECO:0000256" key="2">
    <source>
        <dbReference type="ARBA" id="ARBA00010472"/>
    </source>
</evidence>
<dbReference type="InterPro" id="IPR036819">
    <property type="entry name" value="Subtilisin_inhibitor-like_sf"/>
</dbReference>
<dbReference type="EMBL" id="JABXJJ020000045">
    <property type="protein sequence ID" value="MDI5973391.1"/>
    <property type="molecule type" value="Genomic_DNA"/>
</dbReference>
<keyword evidence="9" id="KW-0732">Signal</keyword>
<dbReference type="GO" id="GO:0005576">
    <property type="term" value="C:extracellular region"/>
    <property type="evidence" value="ECO:0007669"/>
    <property type="project" value="UniProtKB-SubCell"/>
</dbReference>
<dbReference type="GO" id="GO:0004867">
    <property type="term" value="F:serine-type endopeptidase inhibitor activity"/>
    <property type="evidence" value="ECO:0007669"/>
    <property type="project" value="UniProtKB-KW"/>
</dbReference>
<evidence type="ECO:0000256" key="8">
    <source>
        <dbReference type="RuleBase" id="RU003471"/>
    </source>
</evidence>
<proteinExistence type="inferred from homology"/>
<comment type="subunit">
    <text evidence="3">Homodimer.</text>
</comment>
<keyword evidence="7" id="KW-1015">Disulfide bond</keyword>
<evidence type="ECO:0000256" key="4">
    <source>
        <dbReference type="ARBA" id="ARBA00022525"/>
    </source>
</evidence>
<comment type="caution">
    <text evidence="12">The sequence shown here is derived from an EMBL/GenBank/DDBJ whole genome shotgun (WGS) entry which is preliminary data.</text>
</comment>
<keyword evidence="6 8" id="KW-0722">Serine protease inhibitor</keyword>
<dbReference type="InterPro" id="IPR023549">
    <property type="entry name" value="Subtilisin_inhibitor"/>
</dbReference>
<evidence type="ECO:0000256" key="9">
    <source>
        <dbReference type="SAM" id="SignalP"/>
    </source>
</evidence>
<evidence type="ECO:0000259" key="10">
    <source>
        <dbReference type="Pfam" id="PF00720"/>
    </source>
</evidence>
<feature type="chain" id="PRO_5041635464" evidence="9">
    <location>
        <begin position="27"/>
        <end position="133"/>
    </location>
</feature>
<feature type="signal peptide" evidence="9">
    <location>
        <begin position="1"/>
        <end position="26"/>
    </location>
</feature>
<evidence type="ECO:0000256" key="5">
    <source>
        <dbReference type="ARBA" id="ARBA00022690"/>
    </source>
</evidence>
<keyword evidence="13" id="KW-1185">Reference proteome</keyword>
<evidence type="ECO:0000313" key="11">
    <source>
        <dbReference type="EMBL" id="MDI5961837.1"/>
    </source>
</evidence>
<protein>
    <submittedName>
        <fullName evidence="12">SSI family serine proteinase inhibitor</fullName>
    </submittedName>
</protein>
<evidence type="ECO:0000256" key="6">
    <source>
        <dbReference type="ARBA" id="ARBA00022900"/>
    </source>
</evidence>
<evidence type="ECO:0000256" key="7">
    <source>
        <dbReference type="ARBA" id="ARBA00023157"/>
    </source>
</evidence>
<name>A0AA90K0X0_9ACTN</name>
<dbReference type="EMBL" id="JAAGKO020000003">
    <property type="protein sequence ID" value="MDI5961837.1"/>
    <property type="molecule type" value="Genomic_DNA"/>
</dbReference>
<dbReference type="Gene3D" id="3.30.350.10">
    <property type="entry name" value="Subtilisin inhibitor-like"/>
    <property type="match status" value="1"/>
</dbReference>
<comment type="subcellular location">
    <subcellularLocation>
        <location evidence="1">Secreted</location>
    </subcellularLocation>
</comment>
<keyword evidence="4" id="KW-0964">Secreted</keyword>
<comment type="similarity">
    <text evidence="2 8">Belongs to the protease inhibitor I16 (SSI) family.</text>
</comment>
<dbReference type="RefSeq" id="WP_271315396.1">
    <property type="nucleotide sequence ID" value="NZ_JAAGKO020000003.1"/>
</dbReference>
<dbReference type="InterPro" id="IPR020054">
    <property type="entry name" value="Prot_inh_SSI_I16_CS"/>
</dbReference>
<accession>A0AA90K0X0</accession>
<sequence length="133" mass="13415">MSVARRAATAAIALAALAAATPTALAAPQGPSRLVLSVSTPARAISPAAPRSVVLDCDPASGPHPNAGEACTELDAAGGGLADLVPVPEMCPMIYNPVTATATGTWQGRPVSWSQRFANSCMLARSTGAVFRF</sequence>